<dbReference type="SUPFAM" id="SSF103111">
    <property type="entry name" value="Activator of Hsp90 ATPase, Aha1"/>
    <property type="match status" value="1"/>
</dbReference>
<reference evidence="3" key="2">
    <citation type="submission" date="2020-11" db="EMBL/GenBank/DDBJ databases">
        <authorList>
            <person name="Cecchin M."/>
            <person name="Marcolungo L."/>
            <person name="Rossato M."/>
            <person name="Girolomoni L."/>
            <person name="Cosentino E."/>
            <person name="Cuine S."/>
            <person name="Li-Beisson Y."/>
            <person name="Delledonne M."/>
            <person name="Ballottari M."/>
        </authorList>
    </citation>
    <scope>NUCLEOTIDE SEQUENCE</scope>
    <source>
        <strain evidence="3">211/11P</strain>
        <tissue evidence="3">Whole cell</tissue>
    </source>
</reference>
<dbReference type="OrthoDB" id="567237at2759"/>
<dbReference type="PANTHER" id="PTHR13009">
    <property type="entry name" value="HEAT SHOCK PROTEIN 90 HSP90 CO-CHAPERONE AHA-1"/>
    <property type="match status" value="1"/>
</dbReference>
<comment type="similarity">
    <text evidence="1">Belongs to the AHA1 family.</text>
</comment>
<dbReference type="EMBL" id="SIDB01000011">
    <property type="protein sequence ID" value="KAI3425993.1"/>
    <property type="molecule type" value="Genomic_DNA"/>
</dbReference>
<sequence length="210" mass="22292">MAANKLEEQCEKGYSYWAANAAGEAPPPQPKLLSEEEARQQAEQLTHVSSGASAWNAAGTLEERTIALDWIKAQLEQLLLGLDHHHQGAAVAVQRVTGCEGEAHQWIVRGKKRAGFELSGVEFTWRVQLGGGTADVCGKARVPHAAADELDELQLEVTPDAAPTAAGADAAAGAAPASEAQKQAAVEAARSMLPLLEGVFEQLLERARQK</sequence>
<dbReference type="AlphaFoldDB" id="A0A9D4THX4"/>
<accession>A0A9D4THX4</accession>
<proteinExistence type="inferred from homology"/>
<reference evidence="3" key="1">
    <citation type="journal article" date="2019" name="Plant J.">
        <title>Chlorella vulgaris genome assembly and annotation reveals the molecular basis for metabolic acclimation to high light conditions.</title>
        <authorList>
            <person name="Cecchin M."/>
            <person name="Marcolungo L."/>
            <person name="Rossato M."/>
            <person name="Girolomoni L."/>
            <person name="Cosentino E."/>
            <person name="Cuine S."/>
            <person name="Li-Beisson Y."/>
            <person name="Delledonne M."/>
            <person name="Ballottari M."/>
        </authorList>
    </citation>
    <scope>NUCLEOTIDE SEQUENCE</scope>
    <source>
        <strain evidence="3">211/11P</strain>
    </source>
</reference>
<dbReference type="GO" id="GO:0001671">
    <property type="term" value="F:ATPase activator activity"/>
    <property type="evidence" value="ECO:0007669"/>
    <property type="project" value="InterPro"/>
</dbReference>
<dbReference type="InterPro" id="IPR015310">
    <property type="entry name" value="AHSA1-like_N"/>
</dbReference>
<evidence type="ECO:0000259" key="2">
    <source>
        <dbReference type="Pfam" id="PF09229"/>
    </source>
</evidence>
<dbReference type="Proteomes" id="UP001055712">
    <property type="component" value="Unassembled WGS sequence"/>
</dbReference>
<dbReference type="PANTHER" id="PTHR13009:SF22">
    <property type="entry name" value="LD43819P"/>
    <property type="match status" value="1"/>
</dbReference>
<keyword evidence="4" id="KW-1185">Reference proteome</keyword>
<dbReference type="GO" id="GO:0006457">
    <property type="term" value="P:protein folding"/>
    <property type="evidence" value="ECO:0007669"/>
    <property type="project" value="TreeGrafter"/>
</dbReference>
<protein>
    <recommendedName>
        <fullName evidence="2">Activator of Hsp90 ATPase AHSA1-like N-terminal domain-containing protein</fullName>
    </recommendedName>
</protein>
<dbReference type="Gene3D" id="3.15.10.20">
    <property type="entry name" value="Activator of Hsp90 ATPase Aha1, N-terminal domain"/>
    <property type="match status" value="1"/>
</dbReference>
<dbReference type="GO" id="GO:0005829">
    <property type="term" value="C:cytosol"/>
    <property type="evidence" value="ECO:0007669"/>
    <property type="project" value="TreeGrafter"/>
</dbReference>
<gene>
    <name evidence="3" type="ORF">D9Q98_007961</name>
</gene>
<comment type="caution">
    <text evidence="3">The sequence shown here is derived from an EMBL/GenBank/DDBJ whole genome shotgun (WGS) entry which is preliminary data.</text>
</comment>
<evidence type="ECO:0000313" key="3">
    <source>
        <dbReference type="EMBL" id="KAI3425993.1"/>
    </source>
</evidence>
<feature type="domain" description="Activator of Hsp90 ATPase AHSA1-like N-terminal" evidence="2">
    <location>
        <begin position="67"/>
        <end position="161"/>
    </location>
</feature>
<name>A0A9D4THX4_CHLVU</name>
<dbReference type="InterPro" id="IPR036338">
    <property type="entry name" value="Aha1"/>
</dbReference>
<dbReference type="GO" id="GO:0051087">
    <property type="term" value="F:protein-folding chaperone binding"/>
    <property type="evidence" value="ECO:0007669"/>
    <property type="project" value="InterPro"/>
</dbReference>
<dbReference type="Pfam" id="PF09229">
    <property type="entry name" value="Aha1_N"/>
    <property type="match status" value="1"/>
</dbReference>
<organism evidence="3 4">
    <name type="scientific">Chlorella vulgaris</name>
    <name type="common">Green alga</name>
    <dbReference type="NCBI Taxonomy" id="3077"/>
    <lineage>
        <taxon>Eukaryota</taxon>
        <taxon>Viridiplantae</taxon>
        <taxon>Chlorophyta</taxon>
        <taxon>core chlorophytes</taxon>
        <taxon>Trebouxiophyceae</taxon>
        <taxon>Chlorellales</taxon>
        <taxon>Chlorellaceae</taxon>
        <taxon>Chlorella clade</taxon>
        <taxon>Chlorella</taxon>
    </lineage>
</organism>
<evidence type="ECO:0000256" key="1">
    <source>
        <dbReference type="ARBA" id="ARBA00006817"/>
    </source>
</evidence>
<evidence type="ECO:0000313" key="4">
    <source>
        <dbReference type="Proteomes" id="UP001055712"/>
    </source>
</evidence>